<proteinExistence type="predicted"/>
<name>A0A2Z3GXG9_9BACT</name>
<dbReference type="RefSeq" id="WP_010040965.1">
    <property type="nucleotide sequence ID" value="NZ_CP025958.1"/>
</dbReference>
<protein>
    <recommendedName>
        <fullName evidence="1">Multi-ubiquitin domain-containing protein</fullName>
    </recommendedName>
</protein>
<feature type="domain" description="Multi-ubiquitin" evidence="1">
    <location>
        <begin position="95"/>
        <end position="160"/>
    </location>
</feature>
<dbReference type="Proteomes" id="UP000245802">
    <property type="component" value="Chromosome"/>
</dbReference>
<dbReference type="EMBL" id="CP025958">
    <property type="protein sequence ID" value="AWM39179.1"/>
    <property type="molecule type" value="Genomic_DNA"/>
</dbReference>
<dbReference type="Pfam" id="PF14452">
    <property type="entry name" value="Multi_ubiq"/>
    <property type="match status" value="3"/>
</dbReference>
<reference evidence="2 3" key="1">
    <citation type="submission" date="2018-01" db="EMBL/GenBank/DDBJ databases">
        <title>G. obscuriglobus.</title>
        <authorList>
            <person name="Franke J."/>
            <person name="Blomberg W."/>
            <person name="Selmecki A."/>
        </authorList>
    </citation>
    <scope>NUCLEOTIDE SEQUENCE [LARGE SCALE GENOMIC DNA]</scope>
    <source>
        <strain evidence="2 3">DSM 5831</strain>
    </source>
</reference>
<evidence type="ECO:0000313" key="3">
    <source>
        <dbReference type="Proteomes" id="UP000245802"/>
    </source>
</evidence>
<feature type="domain" description="Multi-ubiquitin" evidence="1">
    <location>
        <begin position="26"/>
        <end position="90"/>
    </location>
</feature>
<accession>A0A2Z3GXG9</accession>
<dbReference type="InterPro" id="IPR027802">
    <property type="entry name" value="Multi-ubiquitin_dom"/>
</dbReference>
<dbReference type="AlphaFoldDB" id="A0A2Z3GXG9"/>
<gene>
    <name evidence="2" type="ORF">C1280_20770</name>
</gene>
<keyword evidence="3" id="KW-1185">Reference proteome</keyword>
<organism evidence="2 3">
    <name type="scientific">Gemmata obscuriglobus</name>
    <dbReference type="NCBI Taxonomy" id="114"/>
    <lineage>
        <taxon>Bacteria</taxon>
        <taxon>Pseudomonadati</taxon>
        <taxon>Planctomycetota</taxon>
        <taxon>Planctomycetia</taxon>
        <taxon>Gemmatales</taxon>
        <taxon>Gemmataceae</taxon>
        <taxon>Gemmata</taxon>
    </lineage>
</organism>
<feature type="domain" description="Multi-ubiquitin" evidence="1">
    <location>
        <begin position="166"/>
        <end position="237"/>
    </location>
</feature>
<sequence>MNDATESGGEKVKAASAYRFAVSDETLNFRPHTTTDPVPLGRQLLASAGYAPVDDYSLFAILPSGDFEDVRLDELFDLRGKGVERFVAFKTDRVYRFTLDGRAISWGVQNLLGSVLYTLANVGPGQAVFLDARGGQDRLIEPGDIVDLAGAGVERFVTGPRPVPTFEIFVNGRPKTVTGNTVTYEQIVQLAFPGDHDPNVEFSMNYTHAASTPPVGELGRGGSVQIKKGSRFNVTRTVRS</sequence>
<dbReference type="OrthoDB" id="256126at2"/>
<evidence type="ECO:0000313" key="2">
    <source>
        <dbReference type="EMBL" id="AWM39179.1"/>
    </source>
</evidence>
<evidence type="ECO:0000259" key="1">
    <source>
        <dbReference type="Pfam" id="PF14452"/>
    </source>
</evidence>
<dbReference type="KEGG" id="gog:C1280_20770"/>